<evidence type="ECO:0000313" key="2">
    <source>
        <dbReference type="Proteomes" id="UP001652623"/>
    </source>
</evidence>
<keyword evidence="1" id="KW-0175">Coiled coil</keyword>
<dbReference type="InParanoid" id="A0A6P4AMF4"/>
<protein>
    <submittedName>
        <fullName evidence="3">Uncharacterized protein LOC107422284 isoform X1</fullName>
    </submittedName>
</protein>
<evidence type="ECO:0000313" key="3">
    <source>
        <dbReference type="RefSeq" id="XP_015887197.2"/>
    </source>
</evidence>
<dbReference type="RefSeq" id="XP_015887197.2">
    <property type="nucleotide sequence ID" value="XM_016031711.4"/>
</dbReference>
<evidence type="ECO:0000256" key="1">
    <source>
        <dbReference type="SAM" id="Coils"/>
    </source>
</evidence>
<dbReference type="PANTHER" id="PTHR36037:SF1">
    <property type="entry name" value="RNA-DIRECTED DNA POLYMERASE (REVERSE TRANSCRIPTASE)-RELATED FAMILY PROTEIN"/>
    <property type="match status" value="1"/>
</dbReference>
<feature type="coiled-coil region" evidence="1">
    <location>
        <begin position="88"/>
        <end position="115"/>
    </location>
</feature>
<keyword evidence="2" id="KW-1185">Reference proteome</keyword>
<dbReference type="GeneID" id="107422284"/>
<dbReference type="Proteomes" id="UP001652623">
    <property type="component" value="Chromosome 3"/>
</dbReference>
<sequence>MEESEVENAMEIVNTSSETLDLQAIHRRVGELEDMERNCKEDVCELCPSDAEKLLTDCILHFQNRVQELVSECSDVDFSSDSDLDACLQRLSEELNSVEAESANMSNEIEVLTRAYVEDFNRLGVDLEGLKCSLDFTASQDLEKRKVDAINDCPTNGEGQLDVMNVYGDQALQCTMQQLELENEIENKKIILKTLEDLDHICKWSDAIEQIEDIFTGLKVIALDENCIRLSLQTYLPKLQGFISQQKVEGVNEPYELNHELLIEVLEGSMDMKNVEIFPNDVCIDDILDAAKHFSKSSLQWFVTKVQDRIILCTMRRLLVKSANKSRHSLEYLDRDEMIVAHMAGGIDAYIKVSQGWPVSSFPLNLTSLKSSDQHSKGVSLSFLCKVKEGANSLALHIRQNLSSFVDAVEKILVDQMSSELNSDSNTIQ</sequence>
<gene>
    <name evidence="3" type="primary">LOC107422284</name>
</gene>
<dbReference type="PANTHER" id="PTHR36037">
    <property type="entry name" value="RNA-DIRECTED DNA POLYMERASE (REVERSE TRANSCRIPTASE)-RELATED FAMILY PROTEIN"/>
    <property type="match status" value="1"/>
</dbReference>
<accession>A0A6P4AMF4</accession>
<proteinExistence type="predicted"/>
<name>A0A6P4AMF4_ZIZJJ</name>
<dbReference type="KEGG" id="zju:107422284"/>
<dbReference type="AlphaFoldDB" id="A0A6P4AMF4"/>
<organism evidence="2 3">
    <name type="scientific">Ziziphus jujuba</name>
    <name type="common">Chinese jujube</name>
    <name type="synonym">Ziziphus sativa</name>
    <dbReference type="NCBI Taxonomy" id="326968"/>
    <lineage>
        <taxon>Eukaryota</taxon>
        <taxon>Viridiplantae</taxon>
        <taxon>Streptophyta</taxon>
        <taxon>Embryophyta</taxon>
        <taxon>Tracheophyta</taxon>
        <taxon>Spermatophyta</taxon>
        <taxon>Magnoliopsida</taxon>
        <taxon>eudicotyledons</taxon>
        <taxon>Gunneridae</taxon>
        <taxon>Pentapetalae</taxon>
        <taxon>rosids</taxon>
        <taxon>fabids</taxon>
        <taxon>Rosales</taxon>
        <taxon>Rhamnaceae</taxon>
        <taxon>Paliureae</taxon>
        <taxon>Ziziphus</taxon>
    </lineage>
</organism>
<reference evidence="3" key="1">
    <citation type="submission" date="2025-08" db="UniProtKB">
        <authorList>
            <consortium name="RefSeq"/>
        </authorList>
    </citation>
    <scope>IDENTIFICATION</scope>
    <source>
        <tissue evidence="3">Seedling</tissue>
    </source>
</reference>